<dbReference type="GO" id="GO:0005886">
    <property type="term" value="C:plasma membrane"/>
    <property type="evidence" value="ECO:0007669"/>
    <property type="project" value="UniProtKB-SubCell"/>
</dbReference>
<accession>A0A9P1IGM0</accession>
<dbReference type="Proteomes" id="UP001152747">
    <property type="component" value="Unassembled WGS sequence"/>
</dbReference>
<sequence>MVSKRADLQSIRGIAIGAVLAFHFYPNYFPNGFLGVDQFFVLSGYLMCMILKKSKNLNMFQIICNFYIRRFRRILPLYYLIIFISFIALYSLFSVTSVEINKKSAKNAMLFISNQVKSVEDDYFEKVTSSMDIFTHTWSLSVEIQFYLLAPFIFLMSRSKISIFTGCSIISFIYFQYFLPANIAFLNVISRIWQFMVGMIVYIIWQKKKKNEHYQILESVEQQKSKKNYETETWILTISAIFAVFFPISIDAIFMRPIVTILTGLLILLSNGNNIILSNKILNYIGDISYSLYLIHWPIYSFWKTTQQHNQLLLFFLLIVSIGFAILIHQLFEKWYIQLSNIKVFILIFIIFAANIAIQNYNQYPESESIQLYTGKTNVSLNEVDQYPESENVQFYTGKTNVSLDEVENQNRNWDIRDIADLSYPTCHRISNWCNHTGLNSTNQYSIIMMGNSWSLNQGGILYEECKHKFNFFMQGDHSSCEPLYPTKEYYCSQETIEDFQKHAEDFKPDYLFHVTRHISYGENYNGSLENDEVYAKMKLELERLLKNVKKKIYFLNAIPSPRTDEIPKIVGYLRNNVSFVEIDNKLLNMTNYEGARKRYAQLIKDCGEKCELIDYHNSLYRNDTNTYRFFDNNGYDYFTTGLHLTKLGKELIRPVWKKVCDSL</sequence>
<dbReference type="InterPro" id="IPR050879">
    <property type="entry name" value="Acyltransferase_3"/>
</dbReference>
<keyword evidence="2" id="KW-0472">Membrane</keyword>
<dbReference type="GO" id="GO:0000271">
    <property type="term" value="P:polysaccharide biosynthetic process"/>
    <property type="evidence" value="ECO:0007669"/>
    <property type="project" value="TreeGrafter"/>
</dbReference>
<keyword evidence="6" id="KW-1185">Reference proteome</keyword>
<evidence type="ECO:0000313" key="5">
    <source>
        <dbReference type="EMBL" id="CAI5443736.1"/>
    </source>
</evidence>
<dbReference type="InterPro" id="IPR036514">
    <property type="entry name" value="SGNH_hydro_sf"/>
</dbReference>
<dbReference type="InterPro" id="IPR002656">
    <property type="entry name" value="Acyl_transf_3_dom"/>
</dbReference>
<dbReference type="InterPro" id="IPR043968">
    <property type="entry name" value="SGNH"/>
</dbReference>
<feature type="transmembrane region" description="Helical" evidence="2">
    <location>
        <begin position="32"/>
        <end position="51"/>
    </location>
</feature>
<feature type="domain" description="SGNH" evidence="4">
    <location>
        <begin position="431"/>
        <end position="658"/>
    </location>
</feature>
<feature type="transmembrane region" description="Helical" evidence="2">
    <location>
        <begin position="133"/>
        <end position="154"/>
    </location>
</feature>
<gene>
    <name evidence="5" type="ORF">CAMP_LOCUS6373</name>
</gene>
<dbReference type="AlphaFoldDB" id="A0A9P1IGM0"/>
<dbReference type="Gene3D" id="3.40.50.1110">
    <property type="entry name" value="SGNH hydrolase"/>
    <property type="match status" value="1"/>
</dbReference>
<proteinExistence type="predicted"/>
<dbReference type="PANTHER" id="PTHR23028:SF127">
    <property type="entry name" value="ACYL_TRANSF_3 DOMAIN-CONTAINING PROTEIN-RELATED"/>
    <property type="match status" value="1"/>
</dbReference>
<dbReference type="Pfam" id="PF01757">
    <property type="entry name" value="Acyl_transf_3"/>
    <property type="match status" value="1"/>
</dbReference>
<feature type="transmembrane region" description="Helical" evidence="2">
    <location>
        <begin position="254"/>
        <end position="269"/>
    </location>
</feature>
<evidence type="ECO:0000259" key="4">
    <source>
        <dbReference type="Pfam" id="PF19040"/>
    </source>
</evidence>
<evidence type="ECO:0000256" key="1">
    <source>
        <dbReference type="ARBA" id="ARBA00004651"/>
    </source>
</evidence>
<feature type="transmembrane region" description="Helical" evidence="2">
    <location>
        <begin position="9"/>
        <end position="26"/>
    </location>
</feature>
<dbReference type="OrthoDB" id="5825384at2759"/>
<dbReference type="Pfam" id="PF19040">
    <property type="entry name" value="SGNH"/>
    <property type="match status" value="1"/>
</dbReference>
<feature type="transmembrane region" description="Helical" evidence="2">
    <location>
        <begin position="161"/>
        <end position="179"/>
    </location>
</feature>
<evidence type="ECO:0000313" key="6">
    <source>
        <dbReference type="Proteomes" id="UP001152747"/>
    </source>
</evidence>
<comment type="subcellular location">
    <subcellularLocation>
        <location evidence="1">Cell membrane</location>
        <topology evidence="1">Multi-pass membrane protein</topology>
    </subcellularLocation>
</comment>
<feature type="transmembrane region" description="Helical" evidence="2">
    <location>
        <begin position="312"/>
        <end position="332"/>
    </location>
</feature>
<feature type="transmembrane region" description="Helical" evidence="2">
    <location>
        <begin position="231"/>
        <end position="248"/>
    </location>
</feature>
<feature type="transmembrane region" description="Helical" evidence="2">
    <location>
        <begin position="185"/>
        <end position="205"/>
    </location>
</feature>
<evidence type="ECO:0008006" key="7">
    <source>
        <dbReference type="Google" id="ProtNLM"/>
    </source>
</evidence>
<dbReference type="PANTHER" id="PTHR23028">
    <property type="entry name" value="ACETYLTRANSFERASE"/>
    <property type="match status" value="1"/>
</dbReference>
<keyword evidence="2" id="KW-0812">Transmembrane</keyword>
<feature type="domain" description="Acyltransferase 3" evidence="3">
    <location>
        <begin position="7"/>
        <end position="328"/>
    </location>
</feature>
<evidence type="ECO:0000256" key="2">
    <source>
        <dbReference type="SAM" id="Phobius"/>
    </source>
</evidence>
<feature type="transmembrane region" description="Helical" evidence="2">
    <location>
        <begin position="281"/>
        <end position="300"/>
    </location>
</feature>
<comment type="caution">
    <text evidence="5">The sequence shown here is derived from an EMBL/GenBank/DDBJ whole genome shotgun (WGS) entry which is preliminary data.</text>
</comment>
<name>A0A9P1IGM0_9PELO</name>
<organism evidence="5 6">
    <name type="scientific">Caenorhabditis angaria</name>
    <dbReference type="NCBI Taxonomy" id="860376"/>
    <lineage>
        <taxon>Eukaryota</taxon>
        <taxon>Metazoa</taxon>
        <taxon>Ecdysozoa</taxon>
        <taxon>Nematoda</taxon>
        <taxon>Chromadorea</taxon>
        <taxon>Rhabditida</taxon>
        <taxon>Rhabditina</taxon>
        <taxon>Rhabditomorpha</taxon>
        <taxon>Rhabditoidea</taxon>
        <taxon>Rhabditidae</taxon>
        <taxon>Peloderinae</taxon>
        <taxon>Caenorhabditis</taxon>
    </lineage>
</organism>
<evidence type="ECO:0000259" key="3">
    <source>
        <dbReference type="Pfam" id="PF01757"/>
    </source>
</evidence>
<reference evidence="5" key="1">
    <citation type="submission" date="2022-11" db="EMBL/GenBank/DDBJ databases">
        <authorList>
            <person name="Kikuchi T."/>
        </authorList>
    </citation>
    <scope>NUCLEOTIDE SEQUENCE</scope>
    <source>
        <strain evidence="5">PS1010</strain>
    </source>
</reference>
<protein>
    <recommendedName>
        <fullName evidence="7">Acyl_transf_3 domain-containing protein</fullName>
    </recommendedName>
</protein>
<feature type="transmembrane region" description="Helical" evidence="2">
    <location>
        <begin position="344"/>
        <end position="361"/>
    </location>
</feature>
<dbReference type="GO" id="GO:0016747">
    <property type="term" value="F:acyltransferase activity, transferring groups other than amino-acyl groups"/>
    <property type="evidence" value="ECO:0007669"/>
    <property type="project" value="InterPro"/>
</dbReference>
<feature type="transmembrane region" description="Helical" evidence="2">
    <location>
        <begin position="75"/>
        <end position="93"/>
    </location>
</feature>
<keyword evidence="2" id="KW-1133">Transmembrane helix</keyword>
<dbReference type="EMBL" id="CANHGI010000002">
    <property type="protein sequence ID" value="CAI5443736.1"/>
    <property type="molecule type" value="Genomic_DNA"/>
</dbReference>